<feature type="compositionally biased region" description="Gly residues" evidence="1">
    <location>
        <begin position="104"/>
        <end position="120"/>
    </location>
</feature>
<reference evidence="4" key="1">
    <citation type="submission" date="2010-07" db="EMBL/GenBank/DDBJ databases">
        <title>The genome sequence of Gaeumannomyces graminis var. tritici strain R3-111a-1.</title>
        <authorList>
            <consortium name="The Broad Institute Genome Sequencing Platform"/>
            <person name="Ma L.-J."/>
            <person name="Dead R."/>
            <person name="Young S."/>
            <person name="Zeng Q."/>
            <person name="Koehrsen M."/>
            <person name="Alvarado L."/>
            <person name="Berlin A."/>
            <person name="Chapman S.B."/>
            <person name="Chen Z."/>
            <person name="Freedman E."/>
            <person name="Gellesch M."/>
            <person name="Goldberg J."/>
            <person name="Griggs A."/>
            <person name="Gujja S."/>
            <person name="Heilman E.R."/>
            <person name="Heiman D."/>
            <person name="Hepburn T."/>
            <person name="Howarth C."/>
            <person name="Jen D."/>
            <person name="Larson L."/>
            <person name="Mehta T."/>
            <person name="Neiman D."/>
            <person name="Pearson M."/>
            <person name="Roberts A."/>
            <person name="Saif S."/>
            <person name="Shea T."/>
            <person name="Shenoy N."/>
            <person name="Sisk P."/>
            <person name="Stolte C."/>
            <person name="Sykes S."/>
            <person name="Walk T."/>
            <person name="White J."/>
            <person name="Yandava C."/>
            <person name="Haas B."/>
            <person name="Nusbaum C."/>
            <person name="Birren B."/>
        </authorList>
    </citation>
    <scope>NUCLEOTIDE SEQUENCE [LARGE SCALE GENOMIC DNA]</scope>
    <source>
        <strain evidence="4">R3-111a-1</strain>
    </source>
</reference>
<reference evidence="2" key="2">
    <citation type="submission" date="2010-07" db="EMBL/GenBank/DDBJ databases">
        <authorList>
            <consortium name="The Broad Institute Genome Sequencing Platform"/>
            <consortium name="Broad Institute Genome Sequencing Center for Infectious Disease"/>
            <person name="Ma L.-J."/>
            <person name="Dead R."/>
            <person name="Young S."/>
            <person name="Zeng Q."/>
            <person name="Koehrsen M."/>
            <person name="Alvarado L."/>
            <person name="Berlin A."/>
            <person name="Chapman S.B."/>
            <person name="Chen Z."/>
            <person name="Freedman E."/>
            <person name="Gellesch M."/>
            <person name="Goldberg J."/>
            <person name="Griggs A."/>
            <person name="Gujja S."/>
            <person name="Heilman E.R."/>
            <person name="Heiman D."/>
            <person name="Hepburn T."/>
            <person name="Howarth C."/>
            <person name="Jen D."/>
            <person name="Larson L."/>
            <person name="Mehta T."/>
            <person name="Neiman D."/>
            <person name="Pearson M."/>
            <person name="Roberts A."/>
            <person name="Saif S."/>
            <person name="Shea T."/>
            <person name="Shenoy N."/>
            <person name="Sisk P."/>
            <person name="Stolte C."/>
            <person name="Sykes S."/>
            <person name="Walk T."/>
            <person name="White J."/>
            <person name="Yandava C."/>
            <person name="Haas B."/>
            <person name="Nusbaum C."/>
            <person name="Birren B."/>
        </authorList>
    </citation>
    <scope>NUCLEOTIDE SEQUENCE</scope>
    <source>
        <strain evidence="2">R3-111a-1</strain>
    </source>
</reference>
<accession>J3NFZ9</accession>
<dbReference type="AlphaFoldDB" id="J3NFZ9"/>
<dbReference type="Proteomes" id="UP000006039">
    <property type="component" value="Unassembled WGS sequence"/>
</dbReference>
<proteinExistence type="predicted"/>
<name>J3NFZ9_GAET3</name>
<organism evidence="2">
    <name type="scientific">Gaeumannomyces tritici (strain R3-111a-1)</name>
    <name type="common">Wheat and barley take-all root rot fungus</name>
    <name type="synonym">Gaeumannomyces graminis var. tritici</name>
    <dbReference type="NCBI Taxonomy" id="644352"/>
    <lineage>
        <taxon>Eukaryota</taxon>
        <taxon>Fungi</taxon>
        <taxon>Dikarya</taxon>
        <taxon>Ascomycota</taxon>
        <taxon>Pezizomycotina</taxon>
        <taxon>Sordariomycetes</taxon>
        <taxon>Sordariomycetidae</taxon>
        <taxon>Magnaporthales</taxon>
        <taxon>Magnaporthaceae</taxon>
        <taxon>Gaeumannomyces</taxon>
    </lineage>
</organism>
<dbReference type="RefSeq" id="XP_009216198.1">
    <property type="nucleotide sequence ID" value="XM_009217934.1"/>
</dbReference>
<feature type="region of interest" description="Disordered" evidence="1">
    <location>
        <begin position="1"/>
        <end position="35"/>
    </location>
</feature>
<reference evidence="3" key="4">
    <citation type="journal article" date="2015" name="G3 (Bethesda)">
        <title>Genome sequences of three phytopathogenic species of the Magnaporthaceae family of fungi.</title>
        <authorList>
            <person name="Okagaki L.H."/>
            <person name="Nunes C.C."/>
            <person name="Sailsbery J."/>
            <person name="Clay B."/>
            <person name="Brown D."/>
            <person name="John T."/>
            <person name="Oh Y."/>
            <person name="Young N."/>
            <person name="Fitzgerald M."/>
            <person name="Haas B.J."/>
            <person name="Zeng Q."/>
            <person name="Young S."/>
            <person name="Adiconis X."/>
            <person name="Fan L."/>
            <person name="Levin J.Z."/>
            <person name="Mitchell T.K."/>
            <person name="Okubara P.A."/>
            <person name="Farman M.L."/>
            <person name="Kohn L.M."/>
            <person name="Birren B."/>
            <person name="Ma L.-J."/>
            <person name="Dean R.A."/>
        </authorList>
    </citation>
    <scope>NUCLEOTIDE SEQUENCE</scope>
    <source>
        <strain evidence="3">R3-111a-1</strain>
    </source>
</reference>
<dbReference type="GeneID" id="20340650"/>
<feature type="compositionally biased region" description="Basic and acidic residues" evidence="1">
    <location>
        <begin position="1"/>
        <end position="17"/>
    </location>
</feature>
<evidence type="ECO:0000313" key="4">
    <source>
        <dbReference type="Proteomes" id="UP000006039"/>
    </source>
</evidence>
<dbReference type="EnsemblFungi" id="EJT80189">
    <property type="protein sequence ID" value="EJT80189"/>
    <property type="gene ID" value="GGTG_00192"/>
</dbReference>
<feature type="compositionally biased region" description="Basic and acidic residues" evidence="1">
    <location>
        <begin position="88"/>
        <end position="97"/>
    </location>
</feature>
<sequence length="140" mass="14734">MSRGKDKQGPDASRFDRSPALGTNMQLLNNSQAEQGSQAAGIVGLAYATEPRAVSCARTVGRTMIGRHEEGGKRRPYRKKHVGYTQSDEARRSHDEDTTSLAWGRGGKYGQGSGGDGQRFAGLLGGLGPAVASAVHSGCM</sequence>
<protein>
    <submittedName>
        <fullName evidence="2 3">Uncharacterized protein</fullName>
    </submittedName>
</protein>
<evidence type="ECO:0000313" key="2">
    <source>
        <dbReference type="EMBL" id="EJT80189.1"/>
    </source>
</evidence>
<keyword evidence="4" id="KW-1185">Reference proteome</keyword>
<dbReference type="VEuPathDB" id="FungiDB:GGTG_00192"/>
<reference evidence="3" key="5">
    <citation type="submission" date="2018-04" db="UniProtKB">
        <authorList>
            <consortium name="EnsemblFungi"/>
        </authorList>
    </citation>
    <scope>IDENTIFICATION</scope>
    <source>
        <strain evidence="3">R3-111a-1</strain>
    </source>
</reference>
<reference evidence="2" key="3">
    <citation type="submission" date="2010-09" db="EMBL/GenBank/DDBJ databases">
        <title>Annotation of Gaeumannomyces graminis var. tritici R3-111a-1.</title>
        <authorList>
            <consortium name="The Broad Institute Genome Sequencing Platform"/>
            <person name="Ma L.-J."/>
            <person name="Dead R."/>
            <person name="Young S.K."/>
            <person name="Zeng Q."/>
            <person name="Gargeya S."/>
            <person name="Fitzgerald M."/>
            <person name="Haas B."/>
            <person name="Abouelleil A."/>
            <person name="Alvarado L."/>
            <person name="Arachchi H.M."/>
            <person name="Berlin A."/>
            <person name="Brown A."/>
            <person name="Chapman S.B."/>
            <person name="Chen Z."/>
            <person name="Dunbar C."/>
            <person name="Freedman E."/>
            <person name="Gearin G."/>
            <person name="Gellesch M."/>
            <person name="Goldberg J."/>
            <person name="Griggs A."/>
            <person name="Gujja S."/>
            <person name="Heiman D."/>
            <person name="Howarth C."/>
            <person name="Larson L."/>
            <person name="Lui A."/>
            <person name="MacDonald P.J.P."/>
            <person name="Mehta T."/>
            <person name="Montmayeur A."/>
            <person name="Murphy C."/>
            <person name="Neiman D."/>
            <person name="Pearson M."/>
            <person name="Priest M."/>
            <person name="Roberts A."/>
            <person name="Saif S."/>
            <person name="Shea T."/>
            <person name="Shenoy N."/>
            <person name="Sisk P."/>
            <person name="Stolte C."/>
            <person name="Sykes S."/>
            <person name="Yandava C."/>
            <person name="Wortman J."/>
            <person name="Nusbaum C."/>
            <person name="Birren B."/>
        </authorList>
    </citation>
    <scope>NUCLEOTIDE SEQUENCE</scope>
    <source>
        <strain evidence="2">R3-111a-1</strain>
    </source>
</reference>
<dbReference type="HOGENOM" id="CLU_1835290_0_0_1"/>
<dbReference type="EMBL" id="GL385395">
    <property type="protein sequence ID" value="EJT80189.1"/>
    <property type="molecule type" value="Genomic_DNA"/>
</dbReference>
<evidence type="ECO:0000256" key="1">
    <source>
        <dbReference type="SAM" id="MobiDB-lite"/>
    </source>
</evidence>
<gene>
    <name evidence="3" type="primary">20340650</name>
    <name evidence="2" type="ORF">GGTG_00192</name>
</gene>
<feature type="compositionally biased region" description="Polar residues" evidence="1">
    <location>
        <begin position="21"/>
        <end position="35"/>
    </location>
</feature>
<evidence type="ECO:0000313" key="3">
    <source>
        <dbReference type="EnsemblFungi" id="EJT80189"/>
    </source>
</evidence>
<feature type="region of interest" description="Disordered" evidence="1">
    <location>
        <begin position="61"/>
        <end position="120"/>
    </location>
</feature>